<organism evidence="2 3">
    <name type="scientific">Liparis tanakae</name>
    <name type="common">Tanaka's snailfish</name>
    <dbReference type="NCBI Taxonomy" id="230148"/>
    <lineage>
        <taxon>Eukaryota</taxon>
        <taxon>Metazoa</taxon>
        <taxon>Chordata</taxon>
        <taxon>Craniata</taxon>
        <taxon>Vertebrata</taxon>
        <taxon>Euteleostomi</taxon>
        <taxon>Actinopterygii</taxon>
        <taxon>Neopterygii</taxon>
        <taxon>Teleostei</taxon>
        <taxon>Neoteleostei</taxon>
        <taxon>Acanthomorphata</taxon>
        <taxon>Eupercaria</taxon>
        <taxon>Perciformes</taxon>
        <taxon>Cottioidei</taxon>
        <taxon>Cottales</taxon>
        <taxon>Liparidae</taxon>
        <taxon>Liparis</taxon>
    </lineage>
</organism>
<feature type="region of interest" description="Disordered" evidence="1">
    <location>
        <begin position="1"/>
        <end position="22"/>
    </location>
</feature>
<evidence type="ECO:0000313" key="3">
    <source>
        <dbReference type="Proteomes" id="UP000314294"/>
    </source>
</evidence>
<proteinExistence type="predicted"/>
<reference evidence="2 3" key="1">
    <citation type="submission" date="2019-03" db="EMBL/GenBank/DDBJ databases">
        <title>First draft genome of Liparis tanakae, snailfish: a comprehensive survey of snailfish specific genes.</title>
        <authorList>
            <person name="Kim W."/>
            <person name="Song I."/>
            <person name="Jeong J.-H."/>
            <person name="Kim D."/>
            <person name="Kim S."/>
            <person name="Ryu S."/>
            <person name="Song J.Y."/>
            <person name="Lee S.K."/>
        </authorList>
    </citation>
    <scope>NUCLEOTIDE SEQUENCE [LARGE SCALE GENOMIC DNA]</scope>
    <source>
        <tissue evidence="2">Muscle</tissue>
    </source>
</reference>
<dbReference type="EMBL" id="SRLO01000246">
    <property type="protein sequence ID" value="TNN64817.1"/>
    <property type="molecule type" value="Genomic_DNA"/>
</dbReference>
<feature type="compositionally biased region" description="Gly residues" evidence="1">
    <location>
        <begin position="113"/>
        <end position="125"/>
    </location>
</feature>
<accession>A0A4Z2HG17</accession>
<evidence type="ECO:0000313" key="2">
    <source>
        <dbReference type="EMBL" id="TNN64817.1"/>
    </source>
</evidence>
<dbReference type="AlphaFoldDB" id="A0A4Z2HG17"/>
<dbReference type="Proteomes" id="UP000314294">
    <property type="component" value="Unassembled WGS sequence"/>
</dbReference>
<gene>
    <name evidence="2" type="ORF">EYF80_025012</name>
</gene>
<evidence type="ECO:0000256" key="1">
    <source>
        <dbReference type="SAM" id="MobiDB-lite"/>
    </source>
</evidence>
<keyword evidence="3" id="KW-1185">Reference proteome</keyword>
<feature type="compositionally biased region" description="Basic and acidic residues" evidence="1">
    <location>
        <begin position="58"/>
        <end position="72"/>
    </location>
</feature>
<comment type="caution">
    <text evidence="2">The sequence shown here is derived from an EMBL/GenBank/DDBJ whole genome shotgun (WGS) entry which is preliminary data.</text>
</comment>
<name>A0A4Z2HG17_9TELE</name>
<feature type="region of interest" description="Disordered" evidence="1">
    <location>
        <begin position="52"/>
        <end position="144"/>
    </location>
</feature>
<sequence>MTTPACGGENRELRLGAASGRDYEEMPYVSIPSALCKPFPVVGHWPDITLRLQHNAPQRRERERESKREPTSTHRSQKPPPSQSRLRHTKREATSPPPPKKEKRKLCRSLTGVGTGTGRGEGQGASRGRPCRDRSTEMGRAQQRTHMQLRLLLWRPGWEL</sequence>
<protein>
    <submittedName>
        <fullName evidence="2">Uncharacterized protein</fullName>
    </submittedName>
</protein>